<reference evidence="1 2" key="1">
    <citation type="submission" date="2021-01" db="EMBL/GenBank/DDBJ databases">
        <title>Whole genome shotgun sequence of Microbispora siamensis NBRC 104113.</title>
        <authorList>
            <person name="Komaki H."/>
            <person name="Tamura T."/>
        </authorList>
    </citation>
    <scope>NUCLEOTIDE SEQUENCE [LARGE SCALE GENOMIC DNA]</scope>
    <source>
        <strain evidence="1 2">NBRC 104113</strain>
    </source>
</reference>
<dbReference type="RefSeq" id="WP_179155318.1">
    <property type="nucleotide sequence ID" value="NZ_BOOF01000032.1"/>
</dbReference>
<organism evidence="1 2">
    <name type="scientific">Microbispora siamensis</name>
    <dbReference type="NCBI Taxonomy" id="564413"/>
    <lineage>
        <taxon>Bacteria</taxon>
        <taxon>Bacillati</taxon>
        <taxon>Actinomycetota</taxon>
        <taxon>Actinomycetes</taxon>
        <taxon>Streptosporangiales</taxon>
        <taxon>Streptosporangiaceae</taxon>
        <taxon>Microbispora</taxon>
    </lineage>
</organism>
<accession>A0ABQ4GSQ7</accession>
<proteinExistence type="predicted"/>
<protein>
    <recommendedName>
        <fullName evidence="3">SapB/AmfS family lantipeptide</fullName>
    </recommendedName>
</protein>
<evidence type="ECO:0008006" key="3">
    <source>
        <dbReference type="Google" id="ProtNLM"/>
    </source>
</evidence>
<dbReference type="Proteomes" id="UP000660454">
    <property type="component" value="Unassembled WGS sequence"/>
</dbReference>
<gene>
    <name evidence="1" type="ORF">Msi02_52790</name>
</gene>
<name>A0ABQ4GSQ7_9ACTN</name>
<sequence>MKNGRTELRDITALGAELDESLLVGISGGMLPNGATSLCGVVVHTDDWWC</sequence>
<comment type="caution">
    <text evidence="1">The sequence shown here is derived from an EMBL/GenBank/DDBJ whole genome shotgun (WGS) entry which is preliminary data.</text>
</comment>
<keyword evidence="2" id="KW-1185">Reference proteome</keyword>
<dbReference type="EMBL" id="BOOF01000032">
    <property type="protein sequence ID" value="GIH64462.1"/>
    <property type="molecule type" value="Genomic_DNA"/>
</dbReference>
<evidence type="ECO:0000313" key="2">
    <source>
        <dbReference type="Proteomes" id="UP000660454"/>
    </source>
</evidence>
<evidence type="ECO:0000313" key="1">
    <source>
        <dbReference type="EMBL" id="GIH64462.1"/>
    </source>
</evidence>